<comment type="caution">
    <text evidence="1">The sequence shown here is derived from an EMBL/GenBank/DDBJ whole genome shotgun (WGS) entry which is preliminary data.</text>
</comment>
<dbReference type="EMBL" id="JBHTKR010000001">
    <property type="protein sequence ID" value="MFD1193220.1"/>
    <property type="molecule type" value="Genomic_DNA"/>
</dbReference>
<dbReference type="InterPro" id="IPR007486">
    <property type="entry name" value="YebE"/>
</dbReference>
<evidence type="ECO:0000313" key="2">
    <source>
        <dbReference type="Proteomes" id="UP001597151"/>
    </source>
</evidence>
<dbReference type="RefSeq" id="WP_380788275.1">
    <property type="nucleotide sequence ID" value="NZ_JBHTKR010000001.1"/>
</dbReference>
<reference evidence="2" key="1">
    <citation type="journal article" date="2019" name="Int. J. Syst. Evol. Microbiol.">
        <title>The Global Catalogue of Microorganisms (GCM) 10K type strain sequencing project: providing services to taxonomists for standard genome sequencing and annotation.</title>
        <authorList>
            <consortium name="The Broad Institute Genomics Platform"/>
            <consortium name="The Broad Institute Genome Sequencing Center for Infectious Disease"/>
            <person name="Wu L."/>
            <person name="Ma J."/>
        </authorList>
    </citation>
    <scope>NUCLEOTIDE SEQUENCE [LARGE SCALE GENOMIC DNA]</scope>
    <source>
        <strain evidence="2">CCUG 55328</strain>
    </source>
</reference>
<dbReference type="InterPro" id="IPR029024">
    <property type="entry name" value="TerB-like"/>
</dbReference>
<dbReference type="SUPFAM" id="SSF158682">
    <property type="entry name" value="TerB-like"/>
    <property type="match status" value="1"/>
</dbReference>
<gene>
    <name evidence="1" type="ORF">ACFQ3C_00880</name>
</gene>
<dbReference type="Proteomes" id="UP001597151">
    <property type="component" value="Unassembled WGS sequence"/>
</dbReference>
<organism evidence="1 2">
    <name type="scientific">Seohaeicola saemankumensis</name>
    <dbReference type="NCBI Taxonomy" id="481181"/>
    <lineage>
        <taxon>Bacteria</taxon>
        <taxon>Pseudomonadati</taxon>
        <taxon>Pseudomonadota</taxon>
        <taxon>Alphaproteobacteria</taxon>
        <taxon>Rhodobacterales</taxon>
        <taxon>Roseobacteraceae</taxon>
        <taxon>Seohaeicola</taxon>
    </lineage>
</organism>
<sequence>MSFVKTLATLAVGFAAAKGMQKVKEMGGTAGVKDALRKAGEPGGMADEIGAMAQKMGLPVQQEQLRGLFDRFGKGAAEMTDATESGLGSLMGAMTGMASAGAAGLGGMMSAVTEGTALGKVSEENAKLMIRAMIQSAKADGTISPEERATILDHLGDASEEEIAFVEAELAAPVDVAALARDTGAQMRDQVYSAALMAVQVDTQAERTYLRSLAKALGLSDAERDGLHSAMGRPTV</sequence>
<dbReference type="Pfam" id="PF04391">
    <property type="entry name" value="DUF533"/>
    <property type="match status" value="1"/>
</dbReference>
<proteinExistence type="predicted"/>
<accession>A0ABW3TC47</accession>
<protein>
    <submittedName>
        <fullName evidence="1">DUF533 domain-containing protein</fullName>
    </submittedName>
</protein>
<dbReference type="CDD" id="cd07178">
    <property type="entry name" value="terB_like_YebE"/>
    <property type="match status" value="1"/>
</dbReference>
<evidence type="ECO:0000313" key="1">
    <source>
        <dbReference type="EMBL" id="MFD1193220.1"/>
    </source>
</evidence>
<dbReference type="Gene3D" id="1.10.3680.10">
    <property type="entry name" value="TerB-like"/>
    <property type="match status" value="1"/>
</dbReference>
<keyword evidence="2" id="KW-1185">Reference proteome</keyword>
<name>A0ABW3TC47_9RHOB</name>